<evidence type="ECO:0000256" key="2">
    <source>
        <dbReference type="ARBA" id="ARBA00023125"/>
    </source>
</evidence>
<dbReference type="InterPro" id="IPR018062">
    <property type="entry name" value="HTH_AraC-typ_CS"/>
</dbReference>
<keyword evidence="6" id="KW-1185">Reference proteome</keyword>
<name>A0A2G7HLJ4_9CLOT</name>
<evidence type="ECO:0000313" key="5">
    <source>
        <dbReference type="EMBL" id="PIH05983.1"/>
    </source>
</evidence>
<dbReference type="SUPFAM" id="SSF46689">
    <property type="entry name" value="Homeodomain-like"/>
    <property type="match status" value="1"/>
</dbReference>
<dbReference type="GO" id="GO:0043565">
    <property type="term" value="F:sequence-specific DNA binding"/>
    <property type="evidence" value="ECO:0007669"/>
    <property type="project" value="InterPro"/>
</dbReference>
<dbReference type="InterPro" id="IPR018060">
    <property type="entry name" value="HTH_AraC"/>
</dbReference>
<keyword evidence="2" id="KW-0238">DNA-binding</keyword>
<dbReference type="Proteomes" id="UP000231322">
    <property type="component" value="Unassembled WGS sequence"/>
</dbReference>
<dbReference type="SMART" id="SM00342">
    <property type="entry name" value="HTH_ARAC"/>
    <property type="match status" value="1"/>
</dbReference>
<dbReference type="GO" id="GO:0003700">
    <property type="term" value="F:DNA-binding transcription factor activity"/>
    <property type="evidence" value="ECO:0007669"/>
    <property type="project" value="InterPro"/>
</dbReference>
<dbReference type="PROSITE" id="PS01124">
    <property type="entry name" value="HTH_ARAC_FAMILY_2"/>
    <property type="match status" value="1"/>
</dbReference>
<keyword evidence="1" id="KW-0805">Transcription regulation</keyword>
<accession>A0A2G7HLJ4</accession>
<proteinExistence type="predicted"/>
<organism evidence="5 6">
    <name type="scientific">Clostridium combesii</name>
    <dbReference type="NCBI Taxonomy" id="39481"/>
    <lineage>
        <taxon>Bacteria</taxon>
        <taxon>Bacillati</taxon>
        <taxon>Bacillota</taxon>
        <taxon>Clostridia</taxon>
        <taxon>Eubacteriales</taxon>
        <taxon>Clostridiaceae</taxon>
        <taxon>Clostridium</taxon>
    </lineage>
</organism>
<keyword evidence="3" id="KW-0804">Transcription</keyword>
<sequence length="335" mass="38298">MGMESCAAKQYEIKSSKANDCCICDGFNKIYNKGCGQYSYPIPQELGSGHLKQLLSCENARIMEFDINLLKQVELNGTSGVPHIDMLFCLGDDLQWDLPQTGKKFEMLSGESYMGTSEETIKRCIYPAKCDIRLIEIKMPLKKMKDTIDKICEECSSCRHFSNEVWADNLKITPSINVILNQMLKCPYEESLRYLYMEGKLMELVAVYLNEVMYQSKGISKSISLSKDDVKSIYKAKDILDKSITQKITLSYLSKEVCLNEFKLKKGFKEVFGMPVYTYLLDKRLELAKFFLEEKQLRVSDVASLVGYGNMSHFAAAFRKKYGVNPSEYIKDISK</sequence>
<protein>
    <submittedName>
        <fullName evidence="5">AraC family transcriptional regulator</fullName>
    </submittedName>
</protein>
<evidence type="ECO:0000259" key="4">
    <source>
        <dbReference type="PROSITE" id="PS01124"/>
    </source>
</evidence>
<dbReference type="PROSITE" id="PS00041">
    <property type="entry name" value="HTH_ARAC_FAMILY_1"/>
    <property type="match status" value="1"/>
</dbReference>
<comment type="caution">
    <text evidence="5">The sequence shown here is derived from an EMBL/GenBank/DDBJ whole genome shotgun (WGS) entry which is preliminary data.</text>
</comment>
<evidence type="ECO:0000256" key="1">
    <source>
        <dbReference type="ARBA" id="ARBA00023015"/>
    </source>
</evidence>
<dbReference type="EMBL" id="PEIK01000001">
    <property type="protein sequence ID" value="PIH05983.1"/>
    <property type="molecule type" value="Genomic_DNA"/>
</dbReference>
<dbReference type="InterPro" id="IPR009057">
    <property type="entry name" value="Homeodomain-like_sf"/>
</dbReference>
<dbReference type="InterPro" id="IPR053142">
    <property type="entry name" value="PchR_regulatory_protein"/>
</dbReference>
<dbReference type="Pfam" id="PF12833">
    <property type="entry name" value="HTH_18"/>
    <property type="match status" value="1"/>
</dbReference>
<dbReference type="InterPro" id="IPR020449">
    <property type="entry name" value="Tscrpt_reg_AraC-type_HTH"/>
</dbReference>
<evidence type="ECO:0000256" key="3">
    <source>
        <dbReference type="ARBA" id="ARBA00023163"/>
    </source>
</evidence>
<dbReference type="Gene3D" id="1.10.10.60">
    <property type="entry name" value="Homeodomain-like"/>
    <property type="match status" value="2"/>
</dbReference>
<dbReference type="AlphaFoldDB" id="A0A2G7HLJ4"/>
<dbReference type="PANTHER" id="PTHR47893:SF1">
    <property type="entry name" value="REGULATORY PROTEIN PCHR"/>
    <property type="match status" value="1"/>
</dbReference>
<feature type="domain" description="HTH araC/xylS-type" evidence="4">
    <location>
        <begin position="234"/>
        <end position="332"/>
    </location>
</feature>
<reference evidence="5 6" key="1">
    <citation type="submission" date="2017-10" db="EMBL/GenBank/DDBJ databases">
        <title>Reclassification of Eubacterium combesii and discrepancies in the nomenclature of botulinum neurotoxin producing clostridia. Request for an Opinion.</title>
        <authorList>
            <person name="Dobritsa A.P."/>
            <person name="Kutumbaka K.K."/>
            <person name="Samadpour M."/>
        </authorList>
    </citation>
    <scope>NUCLEOTIDE SEQUENCE [LARGE SCALE GENOMIC DNA]</scope>
    <source>
        <strain evidence="5 6">DSM 20696</strain>
    </source>
</reference>
<dbReference type="PRINTS" id="PR00032">
    <property type="entry name" value="HTHARAC"/>
</dbReference>
<dbReference type="PANTHER" id="PTHR47893">
    <property type="entry name" value="REGULATORY PROTEIN PCHR"/>
    <property type="match status" value="1"/>
</dbReference>
<evidence type="ECO:0000313" key="6">
    <source>
        <dbReference type="Proteomes" id="UP000231322"/>
    </source>
</evidence>
<gene>
    <name evidence="5" type="ORF">CS538_01295</name>
</gene>